<organism evidence="2 3">
    <name type="scientific">Sanghuangporus baumii</name>
    <name type="common">Phellinus baumii</name>
    <dbReference type="NCBI Taxonomy" id="108892"/>
    <lineage>
        <taxon>Eukaryota</taxon>
        <taxon>Fungi</taxon>
        <taxon>Dikarya</taxon>
        <taxon>Basidiomycota</taxon>
        <taxon>Agaricomycotina</taxon>
        <taxon>Agaricomycetes</taxon>
        <taxon>Hymenochaetales</taxon>
        <taxon>Hymenochaetaceae</taxon>
        <taxon>Sanghuangporus</taxon>
    </lineage>
</organism>
<comment type="caution">
    <text evidence="2">The sequence shown here is derived from an EMBL/GenBank/DDBJ whole genome shotgun (WGS) entry which is preliminary data.</text>
</comment>
<protein>
    <submittedName>
        <fullName evidence="2">Uncharacterized protein</fullName>
    </submittedName>
</protein>
<proteinExistence type="predicted"/>
<feature type="region of interest" description="Disordered" evidence="1">
    <location>
        <begin position="44"/>
        <end position="76"/>
    </location>
</feature>
<keyword evidence="3" id="KW-1185">Reference proteome</keyword>
<evidence type="ECO:0000256" key="1">
    <source>
        <dbReference type="SAM" id="MobiDB-lite"/>
    </source>
</evidence>
<dbReference type="OrthoDB" id="3268790at2759"/>
<feature type="compositionally biased region" description="Low complexity" evidence="1">
    <location>
        <begin position="118"/>
        <end position="128"/>
    </location>
</feature>
<sequence>MPLSPISPPNSRRFAAIGDLFQGPSGLNGRDSTLRSDAPAFVQLERPDPHSYYSRGFPAEPEPEFPPGLPRPGPSAPYMDPRGPVPVFNVRPEPRSPNRPLPEVPEVNPYVDASGTPPTASTGEETGAAEAAPGSMNLMQATNPEALVTSGPNNCACATKLVIDLTFLYQWMLLVWQSVQEFINIAEKVAAVKPFVTGYWEKEERKEYCLGPIPNPLPERHKGIYGDQIYVVTTEDTSILQYSLWPTLSVNQPLDDDDEWLGRTEYNVLWQPEPAHFPGQLQASEVCKAHLVIYALLVLSRALCFVIVQCATEILPIRPRASRIFETNFRIFSASPSPTEMHRRSGATSPCSAEDYKPLRKDLIRGPEALKAARRAGFRYRV</sequence>
<evidence type="ECO:0000313" key="3">
    <source>
        <dbReference type="Proteomes" id="UP000757232"/>
    </source>
</evidence>
<dbReference type="AlphaFoldDB" id="A0A9Q5I2H2"/>
<reference evidence="2" key="1">
    <citation type="submission" date="2016-06" db="EMBL/GenBank/DDBJ databases">
        <title>Draft Genome sequence of the fungus Inonotus baumii.</title>
        <authorList>
            <person name="Zhu H."/>
            <person name="Lin W."/>
        </authorList>
    </citation>
    <scope>NUCLEOTIDE SEQUENCE</scope>
    <source>
        <strain evidence="2">821</strain>
    </source>
</reference>
<evidence type="ECO:0000313" key="2">
    <source>
        <dbReference type="EMBL" id="OCB90492.1"/>
    </source>
</evidence>
<feature type="region of interest" description="Disordered" evidence="1">
    <location>
        <begin position="92"/>
        <end position="128"/>
    </location>
</feature>
<accession>A0A9Q5I2H2</accession>
<name>A0A9Q5I2H2_SANBA</name>
<gene>
    <name evidence="2" type="ORF">A7U60_g2284</name>
</gene>
<dbReference type="Proteomes" id="UP000757232">
    <property type="component" value="Unassembled WGS sequence"/>
</dbReference>
<dbReference type="EMBL" id="LNZH02000128">
    <property type="protein sequence ID" value="OCB90492.1"/>
    <property type="molecule type" value="Genomic_DNA"/>
</dbReference>
<feature type="compositionally biased region" description="Pro residues" evidence="1">
    <location>
        <begin position="64"/>
        <end position="75"/>
    </location>
</feature>